<dbReference type="Proteomes" id="UP001480595">
    <property type="component" value="Unassembled WGS sequence"/>
</dbReference>
<dbReference type="GeneID" id="92096219"/>
<proteinExistence type="predicted"/>
<comment type="caution">
    <text evidence="2">The sequence shown here is derived from an EMBL/GenBank/DDBJ whole genome shotgun (WGS) entry which is preliminary data.</text>
</comment>
<feature type="region of interest" description="Disordered" evidence="1">
    <location>
        <begin position="1"/>
        <end position="20"/>
    </location>
</feature>
<dbReference type="RefSeq" id="XP_066712266.1">
    <property type="nucleotide sequence ID" value="XM_066863156.1"/>
</dbReference>
<name>A0ABR1TU06_9PEZI</name>
<protein>
    <submittedName>
        <fullName evidence="2">Uncharacterized protein</fullName>
    </submittedName>
</protein>
<reference evidence="2 3" key="1">
    <citation type="submission" date="2023-01" db="EMBL/GenBank/DDBJ databases">
        <title>Analysis of 21 Apiospora genomes using comparative genomics revels a genus with tremendous synthesis potential of carbohydrate active enzymes and secondary metabolites.</title>
        <authorList>
            <person name="Sorensen T."/>
        </authorList>
    </citation>
    <scope>NUCLEOTIDE SEQUENCE [LARGE SCALE GENOMIC DNA]</scope>
    <source>
        <strain evidence="2 3">CBS 135458</strain>
    </source>
</reference>
<feature type="region of interest" description="Disordered" evidence="1">
    <location>
        <begin position="41"/>
        <end position="88"/>
    </location>
</feature>
<evidence type="ECO:0000256" key="1">
    <source>
        <dbReference type="SAM" id="MobiDB-lite"/>
    </source>
</evidence>
<gene>
    <name evidence="2" type="ORF">PG994_011747</name>
</gene>
<dbReference type="EMBL" id="JAQQWL010000011">
    <property type="protein sequence ID" value="KAK8050017.1"/>
    <property type="molecule type" value="Genomic_DNA"/>
</dbReference>
<accession>A0ABR1TU06</accession>
<feature type="compositionally biased region" description="Basic and acidic residues" evidence="1">
    <location>
        <begin position="47"/>
        <end position="58"/>
    </location>
</feature>
<keyword evidence="3" id="KW-1185">Reference proteome</keyword>
<sequence length="88" mass="9817">MTKPPKTRNGNPIEPYRLDPRLTADQQRFCVYHKCAQPGCDDPSAAAEKHEKLDDKSRFCAQHTPEDPPPPATKPSGPDYGSSALRVW</sequence>
<organism evidence="2 3">
    <name type="scientific">Apiospora phragmitis</name>
    <dbReference type="NCBI Taxonomy" id="2905665"/>
    <lineage>
        <taxon>Eukaryota</taxon>
        <taxon>Fungi</taxon>
        <taxon>Dikarya</taxon>
        <taxon>Ascomycota</taxon>
        <taxon>Pezizomycotina</taxon>
        <taxon>Sordariomycetes</taxon>
        <taxon>Xylariomycetidae</taxon>
        <taxon>Amphisphaeriales</taxon>
        <taxon>Apiosporaceae</taxon>
        <taxon>Apiospora</taxon>
    </lineage>
</organism>
<evidence type="ECO:0000313" key="2">
    <source>
        <dbReference type="EMBL" id="KAK8050017.1"/>
    </source>
</evidence>
<evidence type="ECO:0000313" key="3">
    <source>
        <dbReference type="Proteomes" id="UP001480595"/>
    </source>
</evidence>